<dbReference type="Proteomes" id="UP001396898">
    <property type="component" value="Unassembled WGS sequence"/>
</dbReference>
<protein>
    <recommendedName>
        <fullName evidence="3">Carrier domain-containing protein</fullName>
    </recommendedName>
</protein>
<dbReference type="Gene3D" id="3.40.50.1820">
    <property type="entry name" value="alpha/beta hydrolase"/>
    <property type="match status" value="1"/>
</dbReference>
<sequence length="382" mass="41807">MGLEQYLAIIAEEVGISRDELQDDTEFADLGLDRVLAQAITDRFAEELSQRMQVSVFETYPDVRSFTRHIDKTLGESKATEKGTVNVSITENKKKNVGRTPPLVLPLQGNPATAKKTVFLLPDGSGSGLAYARIPHLGPDICLCGVNSPFLGAGSFSTTIEEMSAIFAAAIREVQPHGPYNLGGWSAGGYFATEVARTLLRAGEAVQRIILIDSPCRVEYEAMPVEVVRFLAPRNLMGNWGGKKAGTPQWLVDHFERTLTAVGEYAPKPLAIERHMPSVFVIEAAEGVFGTQAELADSGLDMGVKLTRDLLGPRARQFDPHGWDTLYPGSLLRWARTSGSHFTLVHPPHSNTLGTLLRGALADEDEIRNSGKWSQWSFKNHP</sequence>
<keyword evidence="1" id="KW-0596">Phosphopantetheine</keyword>
<dbReference type="PROSITE" id="PS50075">
    <property type="entry name" value="CARRIER"/>
    <property type="match status" value="1"/>
</dbReference>
<dbReference type="SMART" id="SM01294">
    <property type="entry name" value="PKS_PP_betabranch"/>
    <property type="match status" value="1"/>
</dbReference>
<dbReference type="SUPFAM" id="SSF47336">
    <property type="entry name" value="ACP-like"/>
    <property type="match status" value="1"/>
</dbReference>
<dbReference type="InterPro" id="IPR020806">
    <property type="entry name" value="PKS_PP-bd"/>
</dbReference>
<dbReference type="EMBL" id="JAQQWI010000010">
    <property type="protein sequence ID" value="KAK8017983.1"/>
    <property type="molecule type" value="Genomic_DNA"/>
</dbReference>
<evidence type="ECO:0000313" key="4">
    <source>
        <dbReference type="EMBL" id="KAK8017983.1"/>
    </source>
</evidence>
<dbReference type="InterPro" id="IPR029058">
    <property type="entry name" value="AB_hydrolase_fold"/>
</dbReference>
<dbReference type="SMART" id="SM00823">
    <property type="entry name" value="PKS_PP"/>
    <property type="match status" value="1"/>
</dbReference>
<dbReference type="InterPro" id="IPR001031">
    <property type="entry name" value="Thioesterase"/>
</dbReference>
<evidence type="ECO:0000256" key="1">
    <source>
        <dbReference type="ARBA" id="ARBA00022450"/>
    </source>
</evidence>
<dbReference type="Pfam" id="PF00975">
    <property type="entry name" value="Thioesterase"/>
    <property type="match status" value="1"/>
</dbReference>
<keyword evidence="5" id="KW-1185">Reference proteome</keyword>
<dbReference type="SUPFAM" id="SSF53474">
    <property type="entry name" value="alpha/beta-Hydrolases"/>
    <property type="match status" value="1"/>
</dbReference>
<dbReference type="InterPro" id="IPR036736">
    <property type="entry name" value="ACP-like_sf"/>
</dbReference>
<accession>A0ABR1RSR2</accession>
<name>A0ABR1RSR2_9PEZI</name>
<proteinExistence type="predicted"/>
<reference evidence="4 5" key="1">
    <citation type="submission" date="2023-01" db="EMBL/GenBank/DDBJ databases">
        <title>Analysis of 21 Apiospora genomes using comparative genomics revels a genus with tremendous synthesis potential of carbohydrate active enzymes and secondary metabolites.</title>
        <authorList>
            <person name="Sorensen T."/>
        </authorList>
    </citation>
    <scope>NUCLEOTIDE SEQUENCE [LARGE SCALE GENOMIC DNA]</scope>
    <source>
        <strain evidence="4 5">CBS 20057</strain>
    </source>
</reference>
<dbReference type="Gene3D" id="1.10.1200.10">
    <property type="entry name" value="ACP-like"/>
    <property type="match status" value="1"/>
</dbReference>
<dbReference type="Pfam" id="PF00550">
    <property type="entry name" value="PP-binding"/>
    <property type="match status" value="1"/>
</dbReference>
<gene>
    <name evidence="4" type="ORF">PG991_007173</name>
</gene>
<comment type="caution">
    <text evidence="4">The sequence shown here is derived from an EMBL/GenBank/DDBJ whole genome shotgun (WGS) entry which is preliminary data.</text>
</comment>
<evidence type="ECO:0000256" key="2">
    <source>
        <dbReference type="ARBA" id="ARBA00022553"/>
    </source>
</evidence>
<dbReference type="InterPro" id="IPR009081">
    <property type="entry name" value="PP-bd_ACP"/>
</dbReference>
<evidence type="ECO:0000313" key="5">
    <source>
        <dbReference type="Proteomes" id="UP001396898"/>
    </source>
</evidence>
<organism evidence="4 5">
    <name type="scientific">Apiospora marii</name>
    <dbReference type="NCBI Taxonomy" id="335849"/>
    <lineage>
        <taxon>Eukaryota</taxon>
        <taxon>Fungi</taxon>
        <taxon>Dikarya</taxon>
        <taxon>Ascomycota</taxon>
        <taxon>Pezizomycotina</taxon>
        <taxon>Sordariomycetes</taxon>
        <taxon>Xylariomycetidae</taxon>
        <taxon>Amphisphaeriales</taxon>
        <taxon>Apiosporaceae</taxon>
        <taxon>Apiospora</taxon>
    </lineage>
</organism>
<keyword evidence="2" id="KW-0597">Phosphoprotein</keyword>
<feature type="domain" description="Carrier" evidence="3">
    <location>
        <begin position="1"/>
        <end position="74"/>
    </location>
</feature>
<evidence type="ECO:0000259" key="3">
    <source>
        <dbReference type="PROSITE" id="PS50075"/>
    </source>
</evidence>